<keyword evidence="3 6" id="KW-0332">GMP biosynthesis</keyword>
<keyword evidence="4 6" id="KW-0658">Purine biosynthesis</keyword>
<dbReference type="InterPro" id="IPR029062">
    <property type="entry name" value="Class_I_gatase-like"/>
</dbReference>
<dbReference type="AlphaFoldDB" id="A0A2K1KWR1"/>
<dbReference type="GO" id="GO:0005524">
    <property type="term" value="F:ATP binding"/>
    <property type="evidence" value="ECO:0007669"/>
    <property type="project" value="UniProtKB-UniRule"/>
</dbReference>
<dbReference type="GO" id="GO:0003921">
    <property type="term" value="F:GMP synthase activity"/>
    <property type="evidence" value="ECO:0000318"/>
    <property type="project" value="GO_Central"/>
</dbReference>
<dbReference type="PANTHER" id="PTHR11922:SF2">
    <property type="entry name" value="GMP SYNTHASE [GLUTAMINE-HYDROLYZING]"/>
    <property type="match status" value="1"/>
</dbReference>
<gene>
    <name evidence="8" type="ORF">PHYPA_005219</name>
</gene>
<dbReference type="PROSITE" id="PS51273">
    <property type="entry name" value="GATASE_TYPE_1"/>
    <property type="match status" value="1"/>
</dbReference>
<reference evidence="9" key="3">
    <citation type="submission" date="2020-12" db="UniProtKB">
        <authorList>
            <consortium name="EnsemblPlants"/>
        </authorList>
    </citation>
    <scope>IDENTIFICATION</scope>
</reference>
<feature type="domain" description="GMPS ATP-PPase" evidence="7">
    <location>
        <begin position="105"/>
        <end position="328"/>
    </location>
</feature>
<dbReference type="InterPro" id="IPR014729">
    <property type="entry name" value="Rossmann-like_a/b/a_fold"/>
</dbReference>
<evidence type="ECO:0000313" key="9">
    <source>
        <dbReference type="EnsemblPlants" id="Pp3c3_31480V3.1"/>
    </source>
</evidence>
<dbReference type="STRING" id="3218.A0A2K1KWR1"/>
<dbReference type="InterPro" id="IPR025777">
    <property type="entry name" value="GMPS_ATP_PPase_dom"/>
</dbReference>
<accession>A0A2K1KWR1</accession>
<evidence type="ECO:0000256" key="2">
    <source>
        <dbReference type="ARBA" id="ARBA00022741"/>
    </source>
</evidence>
<organism evidence="8">
    <name type="scientific">Physcomitrium patens</name>
    <name type="common">Spreading-leaved earth moss</name>
    <name type="synonym">Physcomitrella patens</name>
    <dbReference type="NCBI Taxonomy" id="3218"/>
    <lineage>
        <taxon>Eukaryota</taxon>
        <taxon>Viridiplantae</taxon>
        <taxon>Streptophyta</taxon>
        <taxon>Embryophyta</taxon>
        <taxon>Bryophyta</taxon>
        <taxon>Bryophytina</taxon>
        <taxon>Bryopsida</taxon>
        <taxon>Funariidae</taxon>
        <taxon>Funariales</taxon>
        <taxon>Funariaceae</taxon>
        <taxon>Physcomitrium</taxon>
    </lineage>
</organism>
<dbReference type="Proteomes" id="UP000006727">
    <property type="component" value="Chromosome 3"/>
</dbReference>
<dbReference type="GO" id="GO:0005829">
    <property type="term" value="C:cytosol"/>
    <property type="evidence" value="ECO:0000318"/>
    <property type="project" value="GO_Central"/>
</dbReference>
<sequence length="373" mass="41696">MWMNQYGRIRGLHISSFCLPAGTTPLEEIRELNPAGVILSGGPHSVHFDESPILPEGFFAFTREQGIALLGICNVLHLIVDLLGGKVNHAEHHEYGRTQISAVEKSRLYGDSEAMHNRTVWMGHGDQVVKLPDGFRVVATSTQGIVAAIENEKANIYALQYHREVLLIRLMQNVLEKEIKEIAEMVGPDDHIICALSGVDSVAAGALVHRAVGDRLHCTRERMMATFEKDLHLPVTCVDAAEQFLNWREIGKKPTYLVQGTLHPDVIESRSPHESGDSHSHTIKTHHNVGGLSEDMKLKLVEPFKWLFQDEVREMGALLDIPDSFLKQHTFPGHVLAVRIIGDVTQENALDTLRLVRLGAFYKIPPFWILLSC</sequence>
<dbReference type="Pfam" id="PF00117">
    <property type="entry name" value="GATase"/>
    <property type="match status" value="1"/>
</dbReference>
<evidence type="ECO:0000256" key="3">
    <source>
        <dbReference type="ARBA" id="ARBA00022749"/>
    </source>
</evidence>
<evidence type="ECO:0000313" key="8">
    <source>
        <dbReference type="EMBL" id="PNR58224.1"/>
    </source>
</evidence>
<dbReference type="SUPFAM" id="SSF52402">
    <property type="entry name" value="Adenine nucleotide alpha hydrolases-like"/>
    <property type="match status" value="1"/>
</dbReference>
<dbReference type="PaxDb" id="3218-PP1S55_252V6.1"/>
<evidence type="ECO:0000259" key="7">
    <source>
        <dbReference type="PROSITE" id="PS51553"/>
    </source>
</evidence>
<dbReference type="EnsemblPlants" id="Pp3c3_31480V3.1">
    <property type="protein sequence ID" value="Pp3c3_31480V3.1"/>
    <property type="gene ID" value="Pp3c3_31480"/>
</dbReference>
<dbReference type="EMBL" id="ABEU02000003">
    <property type="protein sequence ID" value="PNR58224.1"/>
    <property type="molecule type" value="Genomic_DNA"/>
</dbReference>
<evidence type="ECO:0000256" key="5">
    <source>
        <dbReference type="ARBA" id="ARBA00022840"/>
    </source>
</evidence>
<evidence type="ECO:0000256" key="4">
    <source>
        <dbReference type="ARBA" id="ARBA00022755"/>
    </source>
</evidence>
<dbReference type="InterPro" id="IPR017926">
    <property type="entry name" value="GATASE"/>
</dbReference>
<dbReference type="PANTHER" id="PTHR11922">
    <property type="entry name" value="GMP SYNTHASE-RELATED"/>
    <property type="match status" value="1"/>
</dbReference>
<protein>
    <recommendedName>
        <fullName evidence="7">GMPS ATP-PPase domain-containing protein</fullName>
    </recommendedName>
</protein>
<dbReference type="InParanoid" id="A0A2K1KWR1"/>
<keyword evidence="10" id="KW-1185">Reference proteome</keyword>
<keyword evidence="1" id="KW-0436">Ligase</keyword>
<proteinExistence type="predicted"/>
<keyword evidence="5 6" id="KW-0067">ATP-binding</keyword>
<name>A0A2K1KWR1_PHYPA</name>
<dbReference type="GO" id="GO:0006177">
    <property type="term" value="P:GMP biosynthetic process"/>
    <property type="evidence" value="ECO:0000318"/>
    <property type="project" value="GO_Central"/>
</dbReference>
<reference evidence="8 10" key="2">
    <citation type="journal article" date="2018" name="Plant J.">
        <title>The Physcomitrella patens chromosome-scale assembly reveals moss genome structure and evolution.</title>
        <authorList>
            <person name="Lang D."/>
            <person name="Ullrich K.K."/>
            <person name="Murat F."/>
            <person name="Fuchs J."/>
            <person name="Jenkins J."/>
            <person name="Haas F.B."/>
            <person name="Piednoel M."/>
            <person name="Gundlach H."/>
            <person name="Van Bel M."/>
            <person name="Meyberg R."/>
            <person name="Vives C."/>
            <person name="Morata J."/>
            <person name="Symeonidi A."/>
            <person name="Hiss M."/>
            <person name="Muchero W."/>
            <person name="Kamisugi Y."/>
            <person name="Saleh O."/>
            <person name="Blanc G."/>
            <person name="Decker E.L."/>
            <person name="van Gessel N."/>
            <person name="Grimwood J."/>
            <person name="Hayes R.D."/>
            <person name="Graham S.W."/>
            <person name="Gunter L.E."/>
            <person name="McDaniel S.F."/>
            <person name="Hoernstein S.N.W."/>
            <person name="Larsson A."/>
            <person name="Li F.W."/>
            <person name="Perroud P.F."/>
            <person name="Phillips J."/>
            <person name="Ranjan P."/>
            <person name="Rokshar D.S."/>
            <person name="Rothfels C.J."/>
            <person name="Schneider L."/>
            <person name="Shu S."/>
            <person name="Stevenson D.W."/>
            <person name="Thummler F."/>
            <person name="Tillich M."/>
            <person name="Villarreal Aguilar J.C."/>
            <person name="Widiez T."/>
            <person name="Wong G.K."/>
            <person name="Wymore A."/>
            <person name="Zhang Y."/>
            <person name="Zimmer A.D."/>
            <person name="Quatrano R.S."/>
            <person name="Mayer K.F.X."/>
            <person name="Goodstein D."/>
            <person name="Casacuberta J.M."/>
            <person name="Vandepoele K."/>
            <person name="Reski R."/>
            <person name="Cuming A.C."/>
            <person name="Tuskan G.A."/>
            <person name="Maumus F."/>
            <person name="Salse J."/>
            <person name="Schmutz J."/>
            <person name="Rensing S.A."/>
        </authorList>
    </citation>
    <scope>NUCLEOTIDE SEQUENCE [LARGE SCALE GENOMIC DNA]</scope>
    <source>
        <strain evidence="9 10">cv. Gransden 2004</strain>
    </source>
</reference>
<evidence type="ECO:0000256" key="6">
    <source>
        <dbReference type="PROSITE-ProRule" id="PRU00886"/>
    </source>
</evidence>
<dbReference type="Gene3D" id="3.40.50.620">
    <property type="entry name" value="HUPs"/>
    <property type="match status" value="2"/>
</dbReference>
<dbReference type="Gene3D" id="3.40.50.880">
    <property type="match status" value="1"/>
</dbReference>
<keyword evidence="2 6" id="KW-0547">Nucleotide-binding</keyword>
<evidence type="ECO:0000256" key="1">
    <source>
        <dbReference type="ARBA" id="ARBA00022598"/>
    </source>
</evidence>
<feature type="binding site" evidence="6">
    <location>
        <begin position="132"/>
        <end position="138"/>
    </location>
    <ligand>
        <name>ATP</name>
        <dbReference type="ChEBI" id="CHEBI:30616"/>
    </ligand>
</feature>
<dbReference type="PROSITE" id="PS51553">
    <property type="entry name" value="GMPS_ATP_PPASE"/>
    <property type="match status" value="1"/>
</dbReference>
<dbReference type="Gramene" id="Pp3c3_31480V3.1">
    <property type="protein sequence ID" value="Pp3c3_31480V3.1"/>
    <property type="gene ID" value="Pp3c3_31480"/>
</dbReference>
<dbReference type="SUPFAM" id="SSF52317">
    <property type="entry name" value="Class I glutamine amidotransferase-like"/>
    <property type="match status" value="1"/>
</dbReference>
<evidence type="ECO:0000313" key="10">
    <source>
        <dbReference type="Proteomes" id="UP000006727"/>
    </source>
</evidence>
<reference evidence="8 10" key="1">
    <citation type="journal article" date="2008" name="Science">
        <title>The Physcomitrella genome reveals evolutionary insights into the conquest of land by plants.</title>
        <authorList>
            <person name="Rensing S."/>
            <person name="Lang D."/>
            <person name="Zimmer A."/>
            <person name="Terry A."/>
            <person name="Salamov A."/>
            <person name="Shapiro H."/>
            <person name="Nishiyama T."/>
            <person name="Perroud P.-F."/>
            <person name="Lindquist E."/>
            <person name="Kamisugi Y."/>
            <person name="Tanahashi T."/>
            <person name="Sakakibara K."/>
            <person name="Fujita T."/>
            <person name="Oishi K."/>
            <person name="Shin-I T."/>
            <person name="Kuroki Y."/>
            <person name="Toyoda A."/>
            <person name="Suzuki Y."/>
            <person name="Hashimoto A."/>
            <person name="Yamaguchi K."/>
            <person name="Sugano A."/>
            <person name="Kohara Y."/>
            <person name="Fujiyama A."/>
            <person name="Anterola A."/>
            <person name="Aoki S."/>
            <person name="Ashton N."/>
            <person name="Barbazuk W.B."/>
            <person name="Barker E."/>
            <person name="Bennetzen J."/>
            <person name="Bezanilla M."/>
            <person name="Blankenship R."/>
            <person name="Cho S.H."/>
            <person name="Dutcher S."/>
            <person name="Estelle M."/>
            <person name="Fawcett J.A."/>
            <person name="Gundlach H."/>
            <person name="Hanada K."/>
            <person name="Heyl A."/>
            <person name="Hicks K.A."/>
            <person name="Hugh J."/>
            <person name="Lohr M."/>
            <person name="Mayer K."/>
            <person name="Melkozernov A."/>
            <person name="Murata T."/>
            <person name="Nelson D."/>
            <person name="Pils B."/>
            <person name="Prigge M."/>
            <person name="Reiss B."/>
            <person name="Renner T."/>
            <person name="Rombauts S."/>
            <person name="Rushton P."/>
            <person name="Sanderfoot A."/>
            <person name="Schween G."/>
            <person name="Shiu S.-H."/>
            <person name="Stueber K."/>
            <person name="Theodoulou F.L."/>
            <person name="Tu H."/>
            <person name="Van de Peer Y."/>
            <person name="Verrier P.J."/>
            <person name="Waters E."/>
            <person name="Wood A."/>
            <person name="Yang L."/>
            <person name="Cove D."/>
            <person name="Cuming A."/>
            <person name="Hasebe M."/>
            <person name="Lucas S."/>
            <person name="Mishler D.B."/>
            <person name="Reski R."/>
            <person name="Grigoriev I."/>
            <person name="Quatrano R.S."/>
            <person name="Boore J.L."/>
        </authorList>
    </citation>
    <scope>NUCLEOTIDE SEQUENCE [LARGE SCALE GENOMIC DNA]</scope>
    <source>
        <strain evidence="9 10">cv. Gransden 2004</strain>
    </source>
</reference>